<organism evidence="8 9">
    <name type="scientific">Ferrigenium kumadai</name>
    <dbReference type="NCBI Taxonomy" id="1682490"/>
    <lineage>
        <taxon>Bacteria</taxon>
        <taxon>Pseudomonadati</taxon>
        <taxon>Pseudomonadota</taxon>
        <taxon>Betaproteobacteria</taxon>
        <taxon>Nitrosomonadales</taxon>
        <taxon>Gallionellaceae</taxon>
        <taxon>Ferrigenium</taxon>
    </lineage>
</organism>
<feature type="region of interest" description="Disordered" evidence="6">
    <location>
        <begin position="20"/>
        <end position="46"/>
    </location>
</feature>
<dbReference type="InterPro" id="IPR007730">
    <property type="entry name" value="SPOR-like_dom"/>
</dbReference>
<dbReference type="Proteomes" id="UP001319121">
    <property type="component" value="Chromosome"/>
</dbReference>
<keyword evidence="1" id="KW-0732">Signal</keyword>
<keyword evidence="4" id="KW-0472">Membrane</keyword>
<dbReference type="Pfam" id="PF05036">
    <property type="entry name" value="SPOR"/>
    <property type="match status" value="1"/>
</dbReference>
<sequence length="310" mass="32561">MSRQIAILALAMTLAACGSTPQRQVETRSTPAPVESRVVGTPGAAPVPGSGGYLAGDGPGADVPANLDVIPDAVPRSEPLHRYANRPYVALGKTYTPLTVSGNFKERGIASWYGKKFHGQRTSSGEVYDMYGMSAAHPTLPIPSYARVTSVASGKSVVVRVNDRGPFLHDRVMDLSYTAAHKIGIIGNGSAEVEIESLSPNAVVNSVAKVEPVQSRPLEKAEPAKSASSAPVAAGNVYLQLGAFKSQEAAESFVAKMRAELGEAGKQITLFVKDGLTRVHLGPYASPNEARSSAEGLQGKLGFKPMVNLH</sequence>
<reference evidence="8 9" key="1">
    <citation type="submission" date="2019-03" db="EMBL/GenBank/DDBJ databases">
        <title>Complete genome sequence of Ferrigenium kumadai strain An22, a microaerophilic iron-oxidizing bacterium isolated from a paddy field soil.</title>
        <authorList>
            <person name="Watanabe T."/>
            <person name="Asakawa S."/>
        </authorList>
    </citation>
    <scope>NUCLEOTIDE SEQUENCE [LARGE SCALE GENOMIC DNA]</scope>
    <source>
        <strain evidence="8 9">An22</strain>
    </source>
</reference>
<dbReference type="GO" id="GO:0008932">
    <property type="term" value="F:lytic endotransglycosylase activity"/>
    <property type="evidence" value="ECO:0007669"/>
    <property type="project" value="UniProtKB-UniRule"/>
</dbReference>
<dbReference type="Gene3D" id="3.30.70.1070">
    <property type="entry name" value="Sporulation related repeat"/>
    <property type="match status" value="1"/>
</dbReference>
<feature type="compositionally biased region" description="Polar residues" evidence="6">
    <location>
        <begin position="20"/>
        <end position="30"/>
    </location>
</feature>
<evidence type="ECO:0000256" key="3">
    <source>
        <dbReference type="ARBA" id="ARBA00023316"/>
    </source>
</evidence>
<dbReference type="KEGG" id="fku:FGKAn22_01450"/>
<dbReference type="InterPro" id="IPR036908">
    <property type="entry name" value="RlpA-like_sf"/>
</dbReference>
<dbReference type="Pfam" id="PF03330">
    <property type="entry name" value="DPBB_1"/>
    <property type="match status" value="1"/>
</dbReference>
<evidence type="ECO:0000256" key="1">
    <source>
        <dbReference type="ARBA" id="ARBA00022729"/>
    </source>
</evidence>
<dbReference type="FunFam" id="2.40.40.10:FF:000003">
    <property type="entry name" value="Endolytic peptidoglycan transglycosylase RlpA"/>
    <property type="match status" value="1"/>
</dbReference>
<dbReference type="GO" id="GO:0042834">
    <property type="term" value="F:peptidoglycan binding"/>
    <property type="evidence" value="ECO:0007669"/>
    <property type="project" value="InterPro"/>
</dbReference>
<keyword evidence="9" id="KW-1185">Reference proteome</keyword>
<dbReference type="CDD" id="cd22268">
    <property type="entry name" value="DPBB_RlpA-like"/>
    <property type="match status" value="1"/>
</dbReference>
<evidence type="ECO:0000259" key="7">
    <source>
        <dbReference type="PROSITE" id="PS51724"/>
    </source>
</evidence>
<keyword evidence="4 8" id="KW-0449">Lipoprotein</keyword>
<dbReference type="SUPFAM" id="SSF110997">
    <property type="entry name" value="Sporulation related repeat"/>
    <property type="match status" value="1"/>
</dbReference>
<comment type="function">
    <text evidence="4">Lytic transglycosylase with a strong preference for naked glycan strands that lack stem peptides.</text>
</comment>
<name>A0AAN1SXJ1_9PROT</name>
<dbReference type="AlphaFoldDB" id="A0AAN1SXJ1"/>
<dbReference type="InterPro" id="IPR034718">
    <property type="entry name" value="RlpA"/>
</dbReference>
<evidence type="ECO:0000313" key="9">
    <source>
        <dbReference type="Proteomes" id="UP001319121"/>
    </source>
</evidence>
<dbReference type="PROSITE" id="PS51257">
    <property type="entry name" value="PROKAR_LIPOPROTEIN"/>
    <property type="match status" value="1"/>
</dbReference>
<dbReference type="GO" id="GO:0005886">
    <property type="term" value="C:plasma membrane"/>
    <property type="evidence" value="ECO:0007669"/>
    <property type="project" value="UniProtKB-SubCell"/>
</dbReference>
<keyword evidence="3 4" id="KW-0961">Cell wall biogenesis/degradation</keyword>
<dbReference type="NCBIfam" id="TIGR00413">
    <property type="entry name" value="rlpA"/>
    <property type="match status" value="1"/>
</dbReference>
<dbReference type="Gene3D" id="2.40.40.10">
    <property type="entry name" value="RlpA-like domain"/>
    <property type="match status" value="1"/>
</dbReference>
<keyword evidence="4" id="KW-1003">Cell membrane</keyword>
<evidence type="ECO:0000313" key="8">
    <source>
        <dbReference type="EMBL" id="BBI98452.1"/>
    </source>
</evidence>
<dbReference type="PROSITE" id="PS51724">
    <property type="entry name" value="SPOR"/>
    <property type="match status" value="1"/>
</dbReference>
<feature type="domain" description="SPOR" evidence="7">
    <location>
        <begin position="231"/>
        <end position="310"/>
    </location>
</feature>
<dbReference type="EC" id="4.2.2.-" evidence="4"/>
<dbReference type="GO" id="GO:0000270">
    <property type="term" value="P:peptidoglycan metabolic process"/>
    <property type="evidence" value="ECO:0007669"/>
    <property type="project" value="UniProtKB-UniRule"/>
</dbReference>
<dbReference type="EMBL" id="AP019536">
    <property type="protein sequence ID" value="BBI98452.1"/>
    <property type="molecule type" value="Genomic_DNA"/>
</dbReference>
<dbReference type="PANTHER" id="PTHR34183">
    <property type="entry name" value="ENDOLYTIC PEPTIDOGLYCAN TRANSGLYCOSYLASE RLPA"/>
    <property type="match status" value="1"/>
</dbReference>
<protein>
    <recommendedName>
        <fullName evidence="4">Endolytic peptidoglycan transglycosylase RlpA</fullName>
        <ecNumber evidence="4">4.2.2.-</ecNumber>
    </recommendedName>
</protein>
<comment type="subcellular location">
    <subcellularLocation>
        <location evidence="4">Cell membrane</location>
        <topology evidence="4">Lipid-anchor</topology>
    </subcellularLocation>
</comment>
<dbReference type="GO" id="GO:0071555">
    <property type="term" value="P:cell wall organization"/>
    <property type="evidence" value="ECO:0007669"/>
    <property type="project" value="UniProtKB-KW"/>
</dbReference>
<keyword evidence="2 4" id="KW-0456">Lyase</keyword>
<evidence type="ECO:0000256" key="6">
    <source>
        <dbReference type="SAM" id="MobiDB-lite"/>
    </source>
</evidence>
<dbReference type="SUPFAM" id="SSF50685">
    <property type="entry name" value="Barwin-like endoglucanases"/>
    <property type="match status" value="1"/>
</dbReference>
<proteinExistence type="inferred from homology"/>
<dbReference type="InterPro" id="IPR009009">
    <property type="entry name" value="RlpA-like_DPBB"/>
</dbReference>
<gene>
    <name evidence="4" type="primary">rlpA</name>
    <name evidence="8" type="ORF">FGKAn22_01450</name>
</gene>
<evidence type="ECO:0000256" key="2">
    <source>
        <dbReference type="ARBA" id="ARBA00023239"/>
    </source>
</evidence>
<evidence type="ECO:0000256" key="4">
    <source>
        <dbReference type="HAMAP-Rule" id="MF_02071"/>
    </source>
</evidence>
<dbReference type="InterPro" id="IPR012997">
    <property type="entry name" value="RplA"/>
</dbReference>
<dbReference type="HAMAP" id="MF_02071">
    <property type="entry name" value="RlpA"/>
    <property type="match status" value="1"/>
</dbReference>
<dbReference type="PANTHER" id="PTHR34183:SF1">
    <property type="entry name" value="ENDOLYTIC PEPTIDOGLYCAN TRANSGLYCOSYLASE RLPA"/>
    <property type="match status" value="1"/>
</dbReference>
<keyword evidence="4" id="KW-0564">Palmitate</keyword>
<dbReference type="InterPro" id="IPR036680">
    <property type="entry name" value="SPOR-like_sf"/>
</dbReference>
<dbReference type="RefSeq" id="WP_212786095.1">
    <property type="nucleotide sequence ID" value="NZ_AP019536.1"/>
</dbReference>
<accession>A0AAN1SXJ1</accession>
<comment type="similarity">
    <text evidence="4 5">Belongs to the RlpA family.</text>
</comment>
<evidence type="ECO:0000256" key="5">
    <source>
        <dbReference type="RuleBase" id="RU003495"/>
    </source>
</evidence>